<reference evidence="6" key="1">
    <citation type="submission" date="2022-03" db="EMBL/GenBank/DDBJ databases">
        <title>Pseudomonas marianensis sp. nov., a marine bacterium isolated from deep-sea sediments of the Mariana Trench.</title>
        <authorList>
            <person name="Wei Y."/>
        </authorList>
    </citation>
    <scope>NUCLEOTIDE SEQUENCE</scope>
    <source>
        <strain evidence="6">PS1</strain>
    </source>
</reference>
<dbReference type="PANTHER" id="PTHR12684:SF2">
    <property type="entry name" value="TRNA 2'-PHOSPHOTRANSFERASE 1"/>
    <property type="match status" value="1"/>
</dbReference>
<evidence type="ECO:0000256" key="3">
    <source>
        <dbReference type="ARBA" id="ARBA00023027"/>
    </source>
</evidence>
<evidence type="ECO:0000313" key="7">
    <source>
        <dbReference type="Proteomes" id="UP001139682"/>
    </source>
</evidence>
<dbReference type="PANTHER" id="PTHR12684">
    <property type="entry name" value="PUTATIVE PHOSPHOTRANSFERASE"/>
    <property type="match status" value="1"/>
</dbReference>
<name>A0A9X2AUA3_9GAMM</name>
<dbReference type="AlphaFoldDB" id="A0A9X2AUA3"/>
<organism evidence="6 7">
    <name type="scientific">Stutzerimonas marianensis</name>
    <dbReference type="NCBI Taxonomy" id="2929513"/>
    <lineage>
        <taxon>Bacteria</taxon>
        <taxon>Pseudomonadati</taxon>
        <taxon>Pseudomonadota</taxon>
        <taxon>Gammaproteobacteria</taxon>
        <taxon>Pseudomonadales</taxon>
        <taxon>Pseudomonadaceae</taxon>
        <taxon>Stutzerimonas</taxon>
    </lineage>
</organism>
<proteinExistence type="inferred from homology"/>
<comment type="similarity">
    <text evidence="1 5">Belongs to the KptA/TPT1 family.</text>
</comment>
<comment type="function">
    <text evidence="4 5">Removes the 2'-phosphate from RNA via an intermediate in which the phosphate is ADP-ribosylated by NAD followed by a presumed transesterification to release the RNA and generate ADP-ribose 1''-2''-cyclic phosphate (APPR&gt;P). May function as an ADP-ribosylase.</text>
</comment>
<dbReference type="Pfam" id="PF01885">
    <property type="entry name" value="PTS_2-RNA"/>
    <property type="match status" value="1"/>
</dbReference>
<dbReference type="HAMAP" id="MF_00299">
    <property type="entry name" value="KptA"/>
    <property type="match status" value="1"/>
</dbReference>
<dbReference type="GO" id="GO:0003950">
    <property type="term" value="F:NAD+ poly-ADP-ribosyltransferase activity"/>
    <property type="evidence" value="ECO:0007669"/>
    <property type="project" value="InterPro"/>
</dbReference>
<keyword evidence="2 5" id="KW-0808">Transferase</keyword>
<dbReference type="Proteomes" id="UP001139682">
    <property type="component" value="Unassembled WGS sequence"/>
</dbReference>
<dbReference type="InterPro" id="IPR022928">
    <property type="entry name" value="RNA_2'-PTrans_KptA"/>
</dbReference>
<evidence type="ECO:0000256" key="1">
    <source>
        <dbReference type="ARBA" id="ARBA00009836"/>
    </source>
</evidence>
<comment type="caution">
    <text evidence="6">The sequence shown here is derived from an EMBL/GenBank/DDBJ whole genome shotgun (WGS) entry which is preliminary data.</text>
</comment>
<dbReference type="Gene3D" id="3.20.170.30">
    <property type="match status" value="1"/>
</dbReference>
<dbReference type="NCBIfam" id="NF002014">
    <property type="entry name" value="PRK00819.1-4"/>
    <property type="match status" value="1"/>
</dbReference>
<dbReference type="InterPro" id="IPR002745">
    <property type="entry name" value="Ptrans_KptA/Tpt1"/>
</dbReference>
<protein>
    <recommendedName>
        <fullName evidence="5">Probable RNA 2'-phosphotransferase</fullName>
        <ecNumber evidence="5">2.7.1.-</ecNumber>
    </recommendedName>
</protein>
<dbReference type="EC" id="2.7.1.-" evidence="5"/>
<dbReference type="EMBL" id="JALGRD010000022">
    <property type="protein sequence ID" value="MCJ0976024.1"/>
    <property type="molecule type" value="Genomic_DNA"/>
</dbReference>
<evidence type="ECO:0000256" key="2">
    <source>
        <dbReference type="ARBA" id="ARBA00022679"/>
    </source>
</evidence>
<sequence length="192" mass="21409">MDTKQLNETSKFLSYVLRHEPQAIGLQLDSEGWADIESLIAGAAKDGRTLDISLIQTVVSSSDKKRFSISDDGQRIRAVQGHSTASVNLQHVEKEPPELLYHGTATRFLESILQQGLIAGSRHHVHLSQDIPTAIAVGQRYGKPVVLKIEALRMHQQGFKFFQAENGVWLTNHVPMSFIHQDLAQYSARSDL</sequence>
<dbReference type="GO" id="GO:0000215">
    <property type="term" value="F:tRNA 2'-phosphotransferase activity"/>
    <property type="evidence" value="ECO:0007669"/>
    <property type="project" value="TreeGrafter"/>
</dbReference>
<evidence type="ECO:0000313" key="6">
    <source>
        <dbReference type="EMBL" id="MCJ0976024.1"/>
    </source>
</evidence>
<dbReference type="InterPro" id="IPR042081">
    <property type="entry name" value="RNA_2'-PTrans_C"/>
</dbReference>
<keyword evidence="7" id="KW-1185">Reference proteome</keyword>
<accession>A0A9X2AUA3</accession>
<keyword evidence="3 5" id="KW-0520">NAD</keyword>
<dbReference type="NCBIfam" id="NF002012">
    <property type="entry name" value="PRK00819.1-1"/>
    <property type="match status" value="1"/>
</dbReference>
<dbReference type="RefSeq" id="WP_243607987.1">
    <property type="nucleotide sequence ID" value="NZ_JALGRD010000022.1"/>
</dbReference>
<dbReference type="Gene3D" id="1.10.10.970">
    <property type="entry name" value="RNA 2'-phosphotransferase, Tpt1/KptA family, N-terminal domain"/>
    <property type="match status" value="1"/>
</dbReference>
<evidence type="ECO:0000256" key="5">
    <source>
        <dbReference type="HAMAP-Rule" id="MF_00299"/>
    </source>
</evidence>
<evidence type="ECO:0000256" key="4">
    <source>
        <dbReference type="ARBA" id="ARBA00025212"/>
    </source>
</evidence>
<dbReference type="InterPro" id="IPR042080">
    <property type="entry name" value="RNA_2'-PTrans_N"/>
</dbReference>
<dbReference type="SUPFAM" id="SSF56399">
    <property type="entry name" value="ADP-ribosylation"/>
    <property type="match status" value="1"/>
</dbReference>
<gene>
    <name evidence="5" type="primary">kptA</name>
    <name evidence="6" type="ORF">MST27_21945</name>
</gene>
<dbReference type="GO" id="GO:0006388">
    <property type="term" value="P:tRNA splicing, via endonucleolytic cleavage and ligation"/>
    <property type="evidence" value="ECO:0007669"/>
    <property type="project" value="UniProtKB-UniRule"/>
</dbReference>